<reference evidence="1 2" key="2">
    <citation type="submission" date="2009-02" db="EMBL/GenBank/DDBJ databases">
        <title>Draft genome sequence of Clostridium methylpentosum (DSM 5476).</title>
        <authorList>
            <person name="Sudarsanam P."/>
            <person name="Ley R."/>
            <person name="Guruge J."/>
            <person name="Turnbaugh P.J."/>
            <person name="Mahowald M."/>
            <person name="Liep D."/>
            <person name="Gordon J."/>
        </authorList>
    </citation>
    <scope>NUCLEOTIDE SEQUENCE [LARGE SCALE GENOMIC DNA]</scope>
    <source>
        <strain evidence="1 2">DSM 5476</strain>
    </source>
</reference>
<dbReference type="HOGENOM" id="CLU_3116404_0_0_9"/>
<comment type="caution">
    <text evidence="1">The sequence shown here is derived from an EMBL/GenBank/DDBJ whole genome shotgun (WGS) entry which is preliminary data.</text>
</comment>
<sequence>MFTHRDTSVSFYSCILLNLLQCKPFTSSKHCTKSKQKQTLYCQFYYNTFT</sequence>
<evidence type="ECO:0000313" key="1">
    <source>
        <dbReference type="EMBL" id="EEG29055.1"/>
    </source>
</evidence>
<keyword evidence="2" id="KW-1185">Reference proteome</keyword>
<proteinExistence type="predicted"/>
<gene>
    <name evidence="1" type="ORF">CLOSTMETH_03336</name>
</gene>
<accession>C0EHJ2</accession>
<name>C0EHJ2_9FIRM</name>
<organism evidence="1 2">
    <name type="scientific">[Clostridium] methylpentosum DSM 5476</name>
    <dbReference type="NCBI Taxonomy" id="537013"/>
    <lineage>
        <taxon>Bacteria</taxon>
        <taxon>Bacillati</taxon>
        <taxon>Bacillota</taxon>
        <taxon>Clostridia</taxon>
        <taxon>Eubacteriales</taxon>
        <taxon>Oscillospiraceae</taxon>
        <taxon>Oscillospiraceae incertae sedis</taxon>
    </lineage>
</organism>
<dbReference type="Proteomes" id="UP000003340">
    <property type="component" value="Unassembled WGS sequence"/>
</dbReference>
<dbReference type="EMBL" id="ACEC01000116">
    <property type="protein sequence ID" value="EEG29055.1"/>
    <property type="molecule type" value="Genomic_DNA"/>
</dbReference>
<dbReference type="AlphaFoldDB" id="C0EHJ2"/>
<evidence type="ECO:0000313" key="2">
    <source>
        <dbReference type="Proteomes" id="UP000003340"/>
    </source>
</evidence>
<protein>
    <submittedName>
        <fullName evidence="1">Uncharacterized protein</fullName>
    </submittedName>
</protein>
<dbReference type="STRING" id="537013.CLOSTMETH_03336"/>
<reference evidence="1 2" key="1">
    <citation type="submission" date="2009-01" db="EMBL/GenBank/DDBJ databases">
        <authorList>
            <person name="Fulton L."/>
            <person name="Clifton S."/>
            <person name="Fulton B."/>
            <person name="Xu J."/>
            <person name="Minx P."/>
            <person name="Pepin K.H."/>
            <person name="Johnson M."/>
            <person name="Bhonagiri V."/>
            <person name="Nash W.E."/>
            <person name="Mardis E.R."/>
            <person name="Wilson R.K."/>
        </authorList>
    </citation>
    <scope>NUCLEOTIDE SEQUENCE [LARGE SCALE GENOMIC DNA]</scope>
    <source>
        <strain evidence="1 2">DSM 5476</strain>
    </source>
</reference>